<dbReference type="EMBL" id="JAVDVX010000005">
    <property type="protein sequence ID" value="MDR7090883.1"/>
    <property type="molecule type" value="Genomic_DNA"/>
</dbReference>
<proteinExistence type="predicted"/>
<accession>A0ABU1V0P8</accession>
<evidence type="ECO:0008006" key="3">
    <source>
        <dbReference type="Google" id="ProtNLM"/>
    </source>
</evidence>
<name>A0ABU1V0P8_9GAMM</name>
<evidence type="ECO:0000313" key="2">
    <source>
        <dbReference type="Proteomes" id="UP001253595"/>
    </source>
</evidence>
<keyword evidence="2" id="KW-1185">Reference proteome</keyword>
<gene>
    <name evidence="1" type="ORF">J2X05_002909</name>
</gene>
<organism evidence="1 2">
    <name type="scientific">Cellvibrio fibrivorans</name>
    <dbReference type="NCBI Taxonomy" id="126350"/>
    <lineage>
        <taxon>Bacteria</taxon>
        <taxon>Pseudomonadati</taxon>
        <taxon>Pseudomonadota</taxon>
        <taxon>Gammaproteobacteria</taxon>
        <taxon>Cellvibrionales</taxon>
        <taxon>Cellvibrionaceae</taxon>
        <taxon>Cellvibrio</taxon>
    </lineage>
</organism>
<evidence type="ECO:0000313" key="1">
    <source>
        <dbReference type="EMBL" id="MDR7090883.1"/>
    </source>
</evidence>
<reference evidence="1 2" key="1">
    <citation type="submission" date="2023-07" db="EMBL/GenBank/DDBJ databases">
        <title>Sorghum-associated microbial communities from plants grown in Nebraska, USA.</title>
        <authorList>
            <person name="Schachtman D."/>
        </authorList>
    </citation>
    <scope>NUCLEOTIDE SEQUENCE [LARGE SCALE GENOMIC DNA]</scope>
    <source>
        <strain evidence="1 2">BE190</strain>
    </source>
</reference>
<dbReference type="Proteomes" id="UP001253595">
    <property type="component" value="Unassembled WGS sequence"/>
</dbReference>
<comment type="caution">
    <text evidence="1">The sequence shown here is derived from an EMBL/GenBank/DDBJ whole genome shotgun (WGS) entry which is preliminary data.</text>
</comment>
<dbReference type="RefSeq" id="WP_310073570.1">
    <property type="nucleotide sequence ID" value="NZ_JAVDVX010000005.1"/>
</dbReference>
<sequence>MTKNSCTLVPIESWAYASPELISSGQTIDIGLFAEALIYYDTVYVNPSNQPQLAAFINWFIKQGALNDFYMLLKEGCVKFYEYSFASSAIEKNGEYSIYNIQDVFQVEKDSFEKRFLYSDSIEALFPKARHRRYLYSAFNGNVIESKAGEFERAIENARFDFKDPRRNSIILQAFVDEIYRVKNLGRPPEIKTIINTDPDGLKQTISFNISFEYLNNLIGHEVGFNNGSPLTAAAHSNRLIWSASSLGLDLYLPQPMSTLVGDKLYESKKRLTKSGDIIEGLKEKVEFPDIRFLVNSGKLSLRDVLLIREKSKKFRYWLQQENGRDRDAIIAYHTEVAKESGFTTGARKFLSMFGAIGAGTAGSFLGAAVADPSAQIIGGIAGGAIGYLADVGSKFGAEWRPVVFGGWLKDRIEKVVVEKE</sequence>
<protein>
    <recommendedName>
        <fullName evidence="3">Glycine zipper family protein</fullName>
    </recommendedName>
</protein>